<dbReference type="InterPro" id="IPR016186">
    <property type="entry name" value="C-type_lectin-like/link_sf"/>
</dbReference>
<reference evidence="3" key="1">
    <citation type="journal article" date="2020" name="bioRxiv">
        <title>Comparative genomics of Chlamydomonas.</title>
        <authorList>
            <person name="Craig R.J."/>
            <person name="Hasan A.R."/>
            <person name="Ness R.W."/>
            <person name="Keightley P.D."/>
        </authorList>
    </citation>
    <scope>NUCLEOTIDE SEQUENCE</scope>
    <source>
        <strain evidence="3">CCAP 11/70</strain>
    </source>
</reference>
<dbReference type="Proteomes" id="UP000612055">
    <property type="component" value="Unassembled WGS sequence"/>
</dbReference>
<dbReference type="Gene3D" id="3.10.100.10">
    <property type="entry name" value="Mannose-Binding Protein A, subunit A"/>
    <property type="match status" value="1"/>
</dbReference>
<dbReference type="InterPro" id="IPR024616">
    <property type="entry name" value="Pherophorin"/>
</dbReference>
<dbReference type="Pfam" id="PF12499">
    <property type="entry name" value="DUF3707"/>
    <property type="match status" value="1"/>
</dbReference>
<dbReference type="SUPFAM" id="SSF56436">
    <property type="entry name" value="C-type lectin-like"/>
    <property type="match status" value="1"/>
</dbReference>
<evidence type="ECO:0000313" key="3">
    <source>
        <dbReference type="EMBL" id="KAG2494217.1"/>
    </source>
</evidence>
<gene>
    <name evidence="3" type="ORF">HYH03_007573</name>
</gene>
<evidence type="ECO:0000313" key="4">
    <source>
        <dbReference type="Proteomes" id="UP000612055"/>
    </source>
</evidence>
<organism evidence="3 4">
    <name type="scientific">Edaphochlamys debaryana</name>
    <dbReference type="NCBI Taxonomy" id="47281"/>
    <lineage>
        <taxon>Eukaryota</taxon>
        <taxon>Viridiplantae</taxon>
        <taxon>Chlorophyta</taxon>
        <taxon>core chlorophytes</taxon>
        <taxon>Chlorophyceae</taxon>
        <taxon>CS clade</taxon>
        <taxon>Chlamydomonadales</taxon>
        <taxon>Chlamydomonadales incertae sedis</taxon>
        <taxon>Edaphochlamys</taxon>
    </lineage>
</organism>
<dbReference type="AlphaFoldDB" id="A0A836BZR1"/>
<dbReference type="EMBL" id="JAEHOE010000032">
    <property type="protein sequence ID" value="KAG2494217.1"/>
    <property type="molecule type" value="Genomic_DNA"/>
</dbReference>
<name>A0A836BZR1_9CHLO</name>
<feature type="compositionally biased region" description="Pro residues" evidence="1">
    <location>
        <begin position="226"/>
        <end position="276"/>
    </location>
</feature>
<dbReference type="InterPro" id="IPR001304">
    <property type="entry name" value="C-type_lectin-like"/>
</dbReference>
<dbReference type="Pfam" id="PF00059">
    <property type="entry name" value="Lectin_C"/>
    <property type="match status" value="1"/>
</dbReference>
<dbReference type="OrthoDB" id="534990at2759"/>
<keyword evidence="4" id="KW-1185">Reference proteome</keyword>
<evidence type="ECO:0000256" key="1">
    <source>
        <dbReference type="SAM" id="MobiDB-lite"/>
    </source>
</evidence>
<proteinExistence type="predicted"/>
<comment type="caution">
    <text evidence="3">The sequence shown here is derived from an EMBL/GenBank/DDBJ whole genome shotgun (WGS) entry which is preliminary data.</text>
</comment>
<feature type="region of interest" description="Disordered" evidence="1">
    <location>
        <begin position="395"/>
        <end position="440"/>
    </location>
</feature>
<dbReference type="InterPro" id="IPR016187">
    <property type="entry name" value="CTDL_fold"/>
</dbReference>
<dbReference type="SMART" id="SM00034">
    <property type="entry name" value="CLECT"/>
    <property type="match status" value="1"/>
</dbReference>
<accession>A0A836BZR1</accession>
<protein>
    <recommendedName>
        <fullName evidence="2">C-type lectin domain-containing protein</fullName>
    </recommendedName>
</protein>
<feature type="compositionally biased region" description="Pro residues" evidence="1">
    <location>
        <begin position="167"/>
        <end position="201"/>
    </location>
</feature>
<sequence>MGTCIPGGRRCCDTAINKIKFFPSLGCRGSIESVLVNGNTIQSFTFELHEGFDILKVTPLSQWMPNPVDANHTIVCLNLRPPCWTARMLSYSGNNNRMEYALYDRKKDNYECCPVGIMDVPAGSTVPNFPPLPPPLGGGGGKRASPPPNGEIRRQPPPPRVKKQRSPSPPPAPSTPPSPPPPMPSTPPPPPRWWKPPPPSPAAKLTPKQGLKKRPPPPAGGKRSPRPPPPLNPSLPPPSPPPSVVPKKSPPPLPPPSPPPPVVGKASPPPPSPPPVVVGPGCRITVTMRRLVEVEPAFIDANCALLGAFVLLPLGSLGGVGYSCAFSSRTNVVITISGVPGADVRSLLGTYRDQPDAVGSAVAALGLSTCGQDSAVLSSPCAPNLSGTILSCSATDPVPAKSSPPPPPRPPPPRPPPSPPPPTIKATSPPPPPPDSTPVTQWTLYQDSVVFLLYFQAGTWAEGEKACAQMGGHLASVKDKGEYDFLVSFVQEYMPASGSLNAWFGLTTTTNAAGAAYTGANSDGSRMAFTPSSFAWDRTRNAVRNYMFACSKATGACSWTYGASAVEKQPAFLCRF</sequence>
<feature type="compositionally biased region" description="Pro residues" evidence="1">
    <location>
        <begin position="145"/>
        <end position="159"/>
    </location>
</feature>
<feature type="domain" description="C-type lectin" evidence="2">
    <location>
        <begin position="459"/>
        <end position="575"/>
    </location>
</feature>
<dbReference type="PROSITE" id="PS50041">
    <property type="entry name" value="C_TYPE_LECTIN_2"/>
    <property type="match status" value="1"/>
</dbReference>
<feature type="region of interest" description="Disordered" evidence="1">
    <location>
        <begin position="126"/>
        <end position="276"/>
    </location>
</feature>
<feature type="compositionally biased region" description="Pro residues" evidence="1">
    <location>
        <begin position="402"/>
        <end position="436"/>
    </location>
</feature>
<evidence type="ECO:0000259" key="2">
    <source>
        <dbReference type="PROSITE" id="PS50041"/>
    </source>
</evidence>